<feature type="compositionally biased region" description="Low complexity" evidence="1">
    <location>
        <begin position="95"/>
        <end position="112"/>
    </location>
</feature>
<keyword evidence="3" id="KW-1185">Reference proteome</keyword>
<name>A0ABD3NRC2_9STRA</name>
<feature type="compositionally biased region" description="Polar residues" evidence="1">
    <location>
        <begin position="57"/>
        <end position="92"/>
    </location>
</feature>
<dbReference type="EMBL" id="JABMIG020000447">
    <property type="protein sequence ID" value="KAL3777682.1"/>
    <property type="molecule type" value="Genomic_DNA"/>
</dbReference>
<sequence length="461" mass="50371">MFTAGMYFPSWVLIAGLFRFSGKNAFGAANARLSLSRQPVVDNKSFQWSRVLNETANDTTIFPTHPPTSLSGNEFPTTTPKTNDPSGSTNVDLITDSPSQQPSDAPSTAAPTGKPTIKPTESPSKFPVTLEPSSKPSEKPPTIEPTGQPIIEPTKTPATAPPTNKPTEKPSKPPTTIPTISPTHMPSPVPTQKPSQKTTNKPSRPPTGTPTKFPTLKPSASPISAPSKSPSHRPTRKPSKKPTIEPSHPPTAFPTTLPSFRPSHLPTDRPSRKVGFLNAAFSKRTNKKPKCAGTISRKKRYFVVEMIIIHELAFHHVVFNIFQQTRRPTLAPSTLLPTNKPSSAKPTKHPSSAPTIKVKYLRKCDDIIPFEAIATPYSYANNFSVKEAIKKTLTFAVKTPYHGQSINRAHRNTDIFSHAMAKQIAQHRAYSCYTDTDKRFDKSASVILPKQILTGANSHAF</sequence>
<feature type="compositionally biased region" description="Polar residues" evidence="1">
    <location>
        <begin position="192"/>
        <end position="202"/>
    </location>
</feature>
<feature type="region of interest" description="Disordered" evidence="1">
    <location>
        <begin position="331"/>
        <end position="352"/>
    </location>
</feature>
<comment type="caution">
    <text evidence="2">The sequence shown here is derived from an EMBL/GenBank/DDBJ whole genome shotgun (WGS) entry which is preliminary data.</text>
</comment>
<gene>
    <name evidence="2" type="ORF">HJC23_007658</name>
</gene>
<evidence type="ECO:0000313" key="3">
    <source>
        <dbReference type="Proteomes" id="UP001516023"/>
    </source>
</evidence>
<protein>
    <submittedName>
        <fullName evidence="2">Uncharacterized protein</fullName>
    </submittedName>
</protein>
<proteinExistence type="predicted"/>
<dbReference type="AlphaFoldDB" id="A0ABD3NRC2"/>
<feature type="compositionally biased region" description="Low complexity" evidence="1">
    <location>
        <begin position="144"/>
        <end position="158"/>
    </location>
</feature>
<evidence type="ECO:0000313" key="2">
    <source>
        <dbReference type="EMBL" id="KAL3777682.1"/>
    </source>
</evidence>
<feature type="compositionally biased region" description="Low complexity" evidence="1">
    <location>
        <begin position="217"/>
        <end position="229"/>
    </location>
</feature>
<accession>A0ABD3NRC2</accession>
<feature type="compositionally biased region" description="Basic residues" evidence="1">
    <location>
        <begin position="230"/>
        <end position="240"/>
    </location>
</feature>
<dbReference type="PRINTS" id="PR01217">
    <property type="entry name" value="PRICHEXTENSN"/>
</dbReference>
<organism evidence="2 3">
    <name type="scientific">Cyclotella cryptica</name>
    <dbReference type="NCBI Taxonomy" id="29204"/>
    <lineage>
        <taxon>Eukaryota</taxon>
        <taxon>Sar</taxon>
        <taxon>Stramenopiles</taxon>
        <taxon>Ochrophyta</taxon>
        <taxon>Bacillariophyta</taxon>
        <taxon>Coscinodiscophyceae</taxon>
        <taxon>Thalassiosirophycidae</taxon>
        <taxon>Stephanodiscales</taxon>
        <taxon>Stephanodiscaceae</taxon>
        <taxon>Cyclotella</taxon>
    </lineage>
</organism>
<feature type="region of interest" description="Disordered" evidence="1">
    <location>
        <begin position="57"/>
        <end position="271"/>
    </location>
</feature>
<reference evidence="2 3" key="1">
    <citation type="journal article" date="2020" name="G3 (Bethesda)">
        <title>Improved Reference Genome for Cyclotella cryptica CCMP332, a Model for Cell Wall Morphogenesis, Salinity Adaptation, and Lipid Production in Diatoms (Bacillariophyta).</title>
        <authorList>
            <person name="Roberts W.R."/>
            <person name="Downey K.M."/>
            <person name="Ruck E.C."/>
            <person name="Traller J.C."/>
            <person name="Alverson A.J."/>
        </authorList>
    </citation>
    <scope>NUCLEOTIDE SEQUENCE [LARGE SCALE GENOMIC DNA]</scope>
    <source>
        <strain evidence="2 3">CCMP332</strain>
    </source>
</reference>
<dbReference type="Proteomes" id="UP001516023">
    <property type="component" value="Unassembled WGS sequence"/>
</dbReference>
<evidence type="ECO:0000256" key="1">
    <source>
        <dbReference type="SAM" id="MobiDB-lite"/>
    </source>
</evidence>